<keyword evidence="6" id="KW-0472">Membrane</keyword>
<comment type="subcellular location">
    <subcellularLocation>
        <location evidence="1">Cell envelope</location>
    </subcellularLocation>
</comment>
<dbReference type="Pfam" id="PF04234">
    <property type="entry name" value="CopC"/>
    <property type="match status" value="1"/>
</dbReference>
<dbReference type="PANTHER" id="PTHR34820">
    <property type="entry name" value="INNER MEMBRANE PROTEIN YEBZ"/>
    <property type="match status" value="1"/>
</dbReference>
<keyword evidence="6" id="KW-0812">Transmembrane</keyword>
<dbReference type="SUPFAM" id="SSF81296">
    <property type="entry name" value="E set domains"/>
    <property type="match status" value="1"/>
</dbReference>
<accession>A0A229RYZ1</accession>
<evidence type="ECO:0000256" key="1">
    <source>
        <dbReference type="ARBA" id="ARBA00004196"/>
    </source>
</evidence>
<proteinExistence type="predicted"/>
<dbReference type="InterPro" id="IPR014755">
    <property type="entry name" value="Cu-Rt/internalin_Ig-like"/>
</dbReference>
<evidence type="ECO:0000256" key="3">
    <source>
        <dbReference type="ARBA" id="ARBA00022729"/>
    </source>
</evidence>
<dbReference type="AlphaFoldDB" id="A0A229RYZ1"/>
<keyword evidence="3 7" id="KW-0732">Signal</keyword>
<evidence type="ECO:0000256" key="7">
    <source>
        <dbReference type="SAM" id="SignalP"/>
    </source>
</evidence>
<feature type="chain" id="PRO_5039603859" evidence="7">
    <location>
        <begin position="27"/>
        <end position="194"/>
    </location>
</feature>
<dbReference type="EMBL" id="NMQT01000092">
    <property type="protein sequence ID" value="OXM51574.1"/>
    <property type="molecule type" value="Genomic_DNA"/>
</dbReference>
<sequence length="194" mass="19811">MRFKRFGASLLVTGSILLGAATPALAHAELKSSDPARGASLATPPTQIKLTFSGPVTLAENPIQITGPGNASWTVGRAEVAGTVVTAPVQAVGPAGEYTLRYKVTFEDSDVASGSVKFSLSNPAAPPSSQAPSSQAQSSPPPASSQAQPTATPAPQADETTPEGLLPTWVWIVLAVAVVAAGIVVALRFTRRKD</sequence>
<evidence type="ECO:0000256" key="5">
    <source>
        <dbReference type="SAM" id="MobiDB-lite"/>
    </source>
</evidence>
<dbReference type="GO" id="GO:0030313">
    <property type="term" value="C:cell envelope"/>
    <property type="evidence" value="ECO:0007669"/>
    <property type="project" value="UniProtKB-SubCell"/>
</dbReference>
<feature type="signal peptide" evidence="7">
    <location>
        <begin position="1"/>
        <end position="26"/>
    </location>
</feature>
<name>A0A229RYZ1_9PSEU</name>
<keyword evidence="6" id="KW-1133">Transmembrane helix</keyword>
<dbReference type="InterPro" id="IPR014756">
    <property type="entry name" value="Ig_E-set"/>
</dbReference>
<keyword evidence="4" id="KW-0186">Copper</keyword>
<keyword evidence="2" id="KW-0479">Metal-binding</keyword>
<keyword evidence="10" id="KW-1185">Reference proteome</keyword>
<dbReference type="Proteomes" id="UP000215223">
    <property type="component" value="Unassembled WGS sequence"/>
</dbReference>
<dbReference type="GO" id="GO:0042597">
    <property type="term" value="C:periplasmic space"/>
    <property type="evidence" value="ECO:0007669"/>
    <property type="project" value="InterPro"/>
</dbReference>
<evidence type="ECO:0000259" key="8">
    <source>
        <dbReference type="Pfam" id="PF04234"/>
    </source>
</evidence>
<evidence type="ECO:0000256" key="2">
    <source>
        <dbReference type="ARBA" id="ARBA00022723"/>
    </source>
</evidence>
<feature type="transmembrane region" description="Helical" evidence="6">
    <location>
        <begin position="169"/>
        <end position="189"/>
    </location>
</feature>
<dbReference type="GO" id="GO:0046688">
    <property type="term" value="P:response to copper ion"/>
    <property type="evidence" value="ECO:0007669"/>
    <property type="project" value="InterPro"/>
</dbReference>
<evidence type="ECO:0000256" key="4">
    <source>
        <dbReference type="ARBA" id="ARBA00023008"/>
    </source>
</evidence>
<dbReference type="Gene3D" id="2.60.40.1220">
    <property type="match status" value="1"/>
</dbReference>
<comment type="caution">
    <text evidence="9">The sequence shown here is derived from an EMBL/GenBank/DDBJ whole genome shotgun (WGS) entry which is preliminary data.</text>
</comment>
<protein>
    <submittedName>
        <fullName evidence="9">Copper resistance protein CopC</fullName>
    </submittedName>
</protein>
<feature type="region of interest" description="Disordered" evidence="5">
    <location>
        <begin position="116"/>
        <end position="161"/>
    </location>
</feature>
<evidence type="ECO:0000313" key="9">
    <source>
        <dbReference type="EMBL" id="OXM51574.1"/>
    </source>
</evidence>
<evidence type="ECO:0000313" key="10">
    <source>
        <dbReference type="Proteomes" id="UP000215223"/>
    </source>
</evidence>
<dbReference type="InterPro" id="IPR007348">
    <property type="entry name" value="CopC_dom"/>
</dbReference>
<dbReference type="GO" id="GO:0005507">
    <property type="term" value="F:copper ion binding"/>
    <property type="evidence" value="ECO:0007669"/>
    <property type="project" value="InterPro"/>
</dbReference>
<feature type="domain" description="CopC" evidence="8">
    <location>
        <begin position="27"/>
        <end position="119"/>
    </location>
</feature>
<dbReference type="PANTHER" id="PTHR34820:SF4">
    <property type="entry name" value="INNER MEMBRANE PROTEIN YEBZ"/>
    <property type="match status" value="1"/>
</dbReference>
<organism evidence="9 10">
    <name type="scientific">Amycolatopsis thailandensis</name>
    <dbReference type="NCBI Taxonomy" id="589330"/>
    <lineage>
        <taxon>Bacteria</taxon>
        <taxon>Bacillati</taxon>
        <taxon>Actinomycetota</taxon>
        <taxon>Actinomycetes</taxon>
        <taxon>Pseudonocardiales</taxon>
        <taxon>Pseudonocardiaceae</taxon>
        <taxon>Amycolatopsis</taxon>
    </lineage>
</organism>
<dbReference type="GO" id="GO:0005886">
    <property type="term" value="C:plasma membrane"/>
    <property type="evidence" value="ECO:0007669"/>
    <property type="project" value="TreeGrafter"/>
</dbReference>
<dbReference type="OrthoDB" id="3698694at2"/>
<feature type="compositionally biased region" description="Low complexity" evidence="5">
    <location>
        <begin position="127"/>
        <end position="157"/>
    </location>
</feature>
<evidence type="ECO:0000256" key="6">
    <source>
        <dbReference type="SAM" id="Phobius"/>
    </source>
</evidence>
<gene>
    <name evidence="9" type="ORF">CFP71_24970</name>
</gene>
<dbReference type="GO" id="GO:0006825">
    <property type="term" value="P:copper ion transport"/>
    <property type="evidence" value="ECO:0007669"/>
    <property type="project" value="InterPro"/>
</dbReference>
<dbReference type="InterPro" id="IPR032694">
    <property type="entry name" value="CopC/D"/>
</dbReference>
<dbReference type="RefSeq" id="WP_093936371.1">
    <property type="nucleotide sequence ID" value="NZ_NMQT01000092.1"/>
</dbReference>
<reference evidence="9 10" key="1">
    <citation type="submission" date="2017-07" db="EMBL/GenBank/DDBJ databases">
        <title>Amycolatopsis thailandensis Genome sequencing and assembly.</title>
        <authorList>
            <person name="Kaur N."/>
            <person name="Mayilraj S."/>
        </authorList>
    </citation>
    <scope>NUCLEOTIDE SEQUENCE [LARGE SCALE GENOMIC DNA]</scope>
    <source>
        <strain evidence="9 10">JCM 16380</strain>
    </source>
</reference>